<keyword evidence="4 7" id="KW-0812">Transmembrane</keyword>
<dbReference type="OrthoDB" id="5573330at2"/>
<feature type="transmembrane region" description="Helical" evidence="7">
    <location>
        <begin position="79"/>
        <end position="100"/>
    </location>
</feature>
<evidence type="ECO:0000256" key="3">
    <source>
        <dbReference type="ARBA" id="ARBA00022475"/>
    </source>
</evidence>
<evidence type="ECO:0008006" key="10">
    <source>
        <dbReference type="Google" id="ProtNLM"/>
    </source>
</evidence>
<sequence length="135" mass="14593">MRIAEYLSGFPAFLAHYVLAILFLVVFAAIYTKITHHNEFELIRKGNTAAALSLAGSLIGFSLPLAASVEYSESILDNALWATVSLIIQVVVYYLARLVIDDLSGRIERQELSAGIWLGAVSITCGQLAAASMTT</sequence>
<protein>
    <recommendedName>
        <fullName evidence="10">DUF350 domain-containing protein</fullName>
    </recommendedName>
</protein>
<keyword evidence="9" id="KW-1185">Reference proteome</keyword>
<dbReference type="Pfam" id="PF03994">
    <property type="entry name" value="DUF350"/>
    <property type="match status" value="1"/>
</dbReference>
<dbReference type="InterPro" id="IPR007140">
    <property type="entry name" value="DUF350"/>
</dbReference>
<dbReference type="EMBL" id="CP027668">
    <property type="protein sequence ID" value="AVO45203.1"/>
    <property type="molecule type" value="Genomic_DNA"/>
</dbReference>
<keyword evidence="5 7" id="KW-1133">Transmembrane helix</keyword>
<keyword evidence="6 7" id="KW-0472">Membrane</keyword>
<feature type="transmembrane region" description="Helical" evidence="7">
    <location>
        <begin position="112"/>
        <end position="133"/>
    </location>
</feature>
<evidence type="ECO:0000256" key="2">
    <source>
        <dbReference type="ARBA" id="ARBA00005779"/>
    </source>
</evidence>
<dbReference type="Proteomes" id="UP000237889">
    <property type="component" value="Chromosome"/>
</dbReference>
<dbReference type="GO" id="GO:0005886">
    <property type="term" value="C:plasma membrane"/>
    <property type="evidence" value="ECO:0007669"/>
    <property type="project" value="UniProtKB-SubCell"/>
</dbReference>
<comment type="similarity">
    <text evidence="2">Belongs to the UPF0719 family.</text>
</comment>
<keyword evidence="3" id="KW-1003">Cell membrane</keyword>
<accession>A0A2S0NB83</accession>
<comment type="subcellular location">
    <subcellularLocation>
        <location evidence="1">Cell membrane</location>
        <topology evidence="1">Multi-pass membrane protein</topology>
    </subcellularLocation>
</comment>
<dbReference type="RefSeq" id="WP_106748544.1">
    <property type="nucleotide sequence ID" value="NZ_CP027668.1"/>
</dbReference>
<dbReference type="AlphaFoldDB" id="A0A2S0NB83"/>
<dbReference type="PANTHER" id="PTHR40043">
    <property type="entry name" value="UPF0719 INNER MEMBRANE PROTEIN YJFL"/>
    <property type="match status" value="1"/>
</dbReference>
<evidence type="ECO:0000256" key="4">
    <source>
        <dbReference type="ARBA" id="ARBA00022692"/>
    </source>
</evidence>
<gene>
    <name evidence="8" type="ORF">C6569_09085</name>
</gene>
<feature type="transmembrane region" description="Helical" evidence="7">
    <location>
        <begin position="46"/>
        <end position="67"/>
    </location>
</feature>
<evidence type="ECO:0000256" key="5">
    <source>
        <dbReference type="ARBA" id="ARBA00022989"/>
    </source>
</evidence>
<evidence type="ECO:0000256" key="6">
    <source>
        <dbReference type="ARBA" id="ARBA00023136"/>
    </source>
</evidence>
<evidence type="ECO:0000256" key="1">
    <source>
        <dbReference type="ARBA" id="ARBA00004651"/>
    </source>
</evidence>
<name>A0A2S0NB83_9HYPH</name>
<evidence type="ECO:0000256" key="7">
    <source>
        <dbReference type="SAM" id="Phobius"/>
    </source>
</evidence>
<dbReference type="PANTHER" id="PTHR40043:SF1">
    <property type="entry name" value="UPF0719 INNER MEMBRANE PROTEIN YJFL"/>
    <property type="match status" value="1"/>
</dbReference>
<evidence type="ECO:0000313" key="8">
    <source>
        <dbReference type="EMBL" id="AVO45203.1"/>
    </source>
</evidence>
<feature type="transmembrane region" description="Helical" evidence="7">
    <location>
        <begin position="12"/>
        <end position="34"/>
    </location>
</feature>
<evidence type="ECO:0000313" key="9">
    <source>
        <dbReference type="Proteomes" id="UP000237889"/>
    </source>
</evidence>
<reference evidence="8 9" key="1">
    <citation type="submission" date="2018-03" db="EMBL/GenBank/DDBJ databases">
        <title>Genome sequencing of Phreatobacter sp.</title>
        <authorList>
            <person name="Kim S.-J."/>
            <person name="Heo J."/>
            <person name="Kwon S.-W."/>
        </authorList>
    </citation>
    <scope>NUCLEOTIDE SEQUENCE [LARGE SCALE GENOMIC DNA]</scope>
    <source>
        <strain evidence="8 9">S-12</strain>
    </source>
</reference>
<organism evidence="8 9">
    <name type="scientific">Phreatobacter cathodiphilus</name>
    <dbReference type="NCBI Taxonomy" id="1868589"/>
    <lineage>
        <taxon>Bacteria</taxon>
        <taxon>Pseudomonadati</taxon>
        <taxon>Pseudomonadota</taxon>
        <taxon>Alphaproteobacteria</taxon>
        <taxon>Hyphomicrobiales</taxon>
        <taxon>Phreatobacteraceae</taxon>
        <taxon>Phreatobacter</taxon>
    </lineage>
</organism>
<proteinExistence type="inferred from homology"/>
<dbReference type="KEGG" id="phr:C6569_09085"/>